<accession>A0A220U8Q2</accession>
<dbReference type="Proteomes" id="UP000198312">
    <property type="component" value="Chromosome"/>
</dbReference>
<dbReference type="InterPro" id="IPR022476">
    <property type="entry name" value="Spore_YabP/YqfC"/>
</dbReference>
<keyword evidence="2" id="KW-1185">Reference proteome</keyword>
<dbReference type="InterPro" id="IPR022477">
    <property type="entry name" value="Spore_YqfC"/>
</dbReference>
<dbReference type="NCBIfam" id="TIGR02856">
    <property type="entry name" value="spore_yqfC"/>
    <property type="match status" value="1"/>
</dbReference>
<organism evidence="1 2">
    <name type="scientific">Virgibacillus phasianinus</name>
    <dbReference type="NCBI Taxonomy" id="2017483"/>
    <lineage>
        <taxon>Bacteria</taxon>
        <taxon>Bacillati</taxon>
        <taxon>Bacillota</taxon>
        <taxon>Bacilli</taxon>
        <taxon>Bacillales</taxon>
        <taxon>Bacillaceae</taxon>
        <taxon>Virgibacillus</taxon>
    </lineage>
</organism>
<evidence type="ECO:0000313" key="2">
    <source>
        <dbReference type="Proteomes" id="UP000198312"/>
    </source>
</evidence>
<evidence type="ECO:0000313" key="1">
    <source>
        <dbReference type="EMBL" id="ASK64415.1"/>
    </source>
</evidence>
<protein>
    <submittedName>
        <fullName evidence="1">Sporulation protein YqfC</fullName>
    </submittedName>
</protein>
<sequence length="81" mass="9163">MNQFALPSDIVSDLPRMTVLGQLHVYIENHQGLVVYSETELTVKTHTGMIRIQGTDFVLKMMLPQELLLEGKINDVSYITS</sequence>
<name>A0A220U8Q2_9BACI</name>
<dbReference type="EMBL" id="CP022315">
    <property type="protein sequence ID" value="ASK64415.1"/>
    <property type="molecule type" value="Genomic_DNA"/>
</dbReference>
<dbReference type="OrthoDB" id="2989236at2"/>
<dbReference type="KEGG" id="vil:CFK37_13845"/>
<dbReference type="AlphaFoldDB" id="A0A220U8Q2"/>
<gene>
    <name evidence="1" type="primary">yqfC</name>
    <name evidence="1" type="ORF">CFK37_13845</name>
</gene>
<proteinExistence type="predicted"/>
<dbReference type="Pfam" id="PF07873">
    <property type="entry name" value="YabP"/>
    <property type="match status" value="1"/>
</dbReference>
<reference evidence="1 2" key="1">
    <citation type="submission" date="2017-07" db="EMBL/GenBank/DDBJ databases">
        <title>Virgibacillus sp. LM2416.</title>
        <authorList>
            <person name="Tak E.J."/>
            <person name="Bae J.-W."/>
        </authorList>
    </citation>
    <scope>NUCLEOTIDE SEQUENCE [LARGE SCALE GENOMIC DNA]</scope>
    <source>
        <strain evidence="1 2">LM2416</strain>
    </source>
</reference>